<dbReference type="RefSeq" id="WP_146095020.1">
    <property type="nucleotide sequence ID" value="NZ_CP074676.1"/>
</dbReference>
<protein>
    <recommendedName>
        <fullName evidence="1">DUF7673 domain-containing protein</fullName>
    </recommendedName>
</protein>
<proteinExistence type="predicted"/>
<reference evidence="2 3" key="1">
    <citation type="journal article" date="2016" name="J. Hazard. Mater.">
        <title>A newly isolated Pseudomonas putida S-1 strain for batch-mode-propanethiol degradation and continuous treatment of propanethiol-containing waste gas.</title>
        <authorList>
            <person name="Chen D.Z."/>
            <person name="Sun Y.M."/>
            <person name="Han L.M."/>
            <person name="Chen J."/>
            <person name="Ye J.X."/>
            <person name="Chen J.M."/>
        </authorList>
    </citation>
    <scope>NUCLEOTIDE SEQUENCE [LARGE SCALE GENOMIC DNA]</scope>
    <source>
        <strain evidence="2 3">S-1</strain>
    </source>
</reference>
<dbReference type="InterPro" id="IPR056090">
    <property type="entry name" value="DUF7673"/>
</dbReference>
<evidence type="ECO:0000313" key="3">
    <source>
        <dbReference type="Proteomes" id="UP000678154"/>
    </source>
</evidence>
<gene>
    <name evidence="2" type="ORF">KH389_16275</name>
</gene>
<feature type="domain" description="DUF7673" evidence="1">
    <location>
        <begin position="24"/>
        <end position="102"/>
    </location>
</feature>
<evidence type="ECO:0000259" key="1">
    <source>
        <dbReference type="Pfam" id="PF24720"/>
    </source>
</evidence>
<accession>A0ABX8DKY1</accession>
<dbReference type="Proteomes" id="UP000678154">
    <property type="component" value="Chromosome"/>
</dbReference>
<keyword evidence="3" id="KW-1185">Reference proteome</keyword>
<organism evidence="2 3">
    <name type="scientific">Pseudomonas qingdaonensis</name>
    <dbReference type="NCBI Taxonomy" id="2056231"/>
    <lineage>
        <taxon>Bacteria</taxon>
        <taxon>Pseudomonadati</taxon>
        <taxon>Pseudomonadota</taxon>
        <taxon>Gammaproteobacteria</taxon>
        <taxon>Pseudomonadales</taxon>
        <taxon>Pseudomonadaceae</taxon>
        <taxon>Pseudomonas</taxon>
    </lineage>
</organism>
<name>A0ABX8DKY1_9PSED</name>
<dbReference type="GeneID" id="87481820"/>
<sequence>MSYEKSLAHFRYDELDELVSLSIRDLIAAAIAGDCAAEPVAAFLMAWHDPESYGGFNLSDLWVMNEKSRQAAVVLFVWLSKNHVTPRELGLQIVFNAIAARWAY</sequence>
<dbReference type="EMBL" id="CP074676">
    <property type="protein sequence ID" value="QVL16970.1"/>
    <property type="molecule type" value="Genomic_DNA"/>
</dbReference>
<evidence type="ECO:0000313" key="2">
    <source>
        <dbReference type="EMBL" id="QVL16970.1"/>
    </source>
</evidence>
<dbReference type="Pfam" id="PF24720">
    <property type="entry name" value="DUF7673"/>
    <property type="match status" value="1"/>
</dbReference>